<comment type="caution">
    <text evidence="1">The sequence shown here is derived from an EMBL/GenBank/DDBJ whole genome shotgun (WGS) entry which is preliminary data.</text>
</comment>
<evidence type="ECO:0000313" key="2">
    <source>
        <dbReference type="Proteomes" id="UP000048965"/>
    </source>
</evidence>
<accession>A0A0P4RBU8</accession>
<dbReference type="AlphaFoldDB" id="A0A0P4RBU8"/>
<keyword evidence="2" id="KW-1185">Reference proteome</keyword>
<proteinExistence type="predicted"/>
<keyword evidence="1" id="KW-0675">Receptor</keyword>
<gene>
    <name evidence="1" type="ORF">TPA0598_07_07740</name>
</gene>
<name>A0A0P4RBU8_9ACTN</name>
<dbReference type="Proteomes" id="UP000048965">
    <property type="component" value="Unassembled WGS sequence"/>
</dbReference>
<sequence length="48" mass="4751">MLPAGFLLRAVGLLGVAGAGQSDEPGFREAGAYVPSFGRGPVPAPAPE</sequence>
<reference evidence="1 2" key="2">
    <citation type="journal article" date="2015" name="Stand. Genomic Sci.">
        <title>Draft genome sequence of marine-derived Streptomyces sp. TP-A0598, a producer of anti-MRSA antibiotic lydicamycins.</title>
        <authorList>
            <person name="Komaki H."/>
            <person name="Ichikawa N."/>
            <person name="Hosoyama A."/>
            <person name="Fujita N."/>
            <person name="Igarashi Y."/>
        </authorList>
    </citation>
    <scope>NUCLEOTIDE SEQUENCE [LARGE SCALE GENOMIC DNA]</scope>
    <source>
        <strain evidence="1 2">NBRC 110027</strain>
    </source>
</reference>
<dbReference type="EMBL" id="BBNO01000007">
    <property type="protein sequence ID" value="GAO11050.1"/>
    <property type="molecule type" value="Genomic_DNA"/>
</dbReference>
<protein>
    <submittedName>
        <fullName evidence="1">Putative endothelin receptor type B</fullName>
    </submittedName>
</protein>
<evidence type="ECO:0000313" key="1">
    <source>
        <dbReference type="EMBL" id="GAO11050.1"/>
    </source>
</evidence>
<organism evidence="1 2">
    <name type="scientific">Streptomyces lydicamycinicus</name>
    <dbReference type="NCBI Taxonomy" id="1546107"/>
    <lineage>
        <taxon>Bacteria</taxon>
        <taxon>Bacillati</taxon>
        <taxon>Actinomycetota</taxon>
        <taxon>Actinomycetes</taxon>
        <taxon>Kitasatosporales</taxon>
        <taxon>Streptomycetaceae</taxon>
        <taxon>Streptomyces</taxon>
    </lineage>
</organism>
<reference evidence="2" key="1">
    <citation type="submission" date="2014-09" db="EMBL/GenBank/DDBJ databases">
        <title>Whole genome shotgun sequence of Streptomyces sp. NBRC 110027.</title>
        <authorList>
            <person name="Komaki H."/>
            <person name="Ichikawa N."/>
            <person name="Katano-Makiyama Y."/>
            <person name="Hosoyama A."/>
            <person name="Hashimoto M."/>
            <person name="Uohara A."/>
            <person name="Kitahashi Y."/>
            <person name="Ohji S."/>
            <person name="Kimura A."/>
            <person name="Yamazoe A."/>
            <person name="Igarashi Y."/>
            <person name="Fujita N."/>
        </authorList>
    </citation>
    <scope>NUCLEOTIDE SEQUENCE [LARGE SCALE GENOMIC DNA]</scope>
    <source>
        <strain evidence="2">NBRC 110027</strain>
    </source>
</reference>